<comment type="caution">
    <text evidence="1">The sequence shown here is derived from an EMBL/GenBank/DDBJ whole genome shotgun (WGS) entry which is preliminary data.</text>
</comment>
<dbReference type="RefSeq" id="WP_142092807.1">
    <property type="nucleotide sequence ID" value="NZ_BAAAMD010000001.1"/>
</dbReference>
<dbReference type="OrthoDB" id="3729011at2"/>
<evidence type="ECO:0000313" key="1">
    <source>
        <dbReference type="EMBL" id="TQL63041.1"/>
    </source>
</evidence>
<dbReference type="Proteomes" id="UP000316196">
    <property type="component" value="Unassembled WGS sequence"/>
</dbReference>
<dbReference type="EMBL" id="VFOR01000001">
    <property type="protein sequence ID" value="TQL63041.1"/>
    <property type="molecule type" value="Genomic_DNA"/>
</dbReference>
<accession>A0A542ZRS6</accession>
<proteinExistence type="predicted"/>
<organism evidence="1 2">
    <name type="scientific">Propioniferax innocua</name>
    <dbReference type="NCBI Taxonomy" id="1753"/>
    <lineage>
        <taxon>Bacteria</taxon>
        <taxon>Bacillati</taxon>
        <taxon>Actinomycetota</taxon>
        <taxon>Actinomycetes</taxon>
        <taxon>Propionibacteriales</taxon>
        <taxon>Propionibacteriaceae</taxon>
        <taxon>Propioniferax</taxon>
    </lineage>
</organism>
<keyword evidence="2" id="KW-1185">Reference proteome</keyword>
<evidence type="ECO:0008006" key="3">
    <source>
        <dbReference type="Google" id="ProtNLM"/>
    </source>
</evidence>
<name>A0A542ZRS6_9ACTN</name>
<dbReference type="InterPro" id="IPR043777">
    <property type="entry name" value="DUF5719"/>
</dbReference>
<evidence type="ECO:0000313" key="2">
    <source>
        <dbReference type="Proteomes" id="UP000316196"/>
    </source>
</evidence>
<sequence length="464" mass="47036">MTDSMGRNALIAGGAVLATVLATFGLGQLPLQPPEPVAPVEVEGRTTTICPAADDLAAVVSSGREGGSLELGGLKSGVSQLGTTDAVTQYEELAEPLMVSAGGGQTRASAAGVHAQRDGGPDRGISLGTCTEPGGVHWFTGLGGNDEMRSVIILTNPDDAQVSVDVVFHGRDGEMATPGTRGIVVPAHETREVAVESHVSAPELVSAQVRSRQGRVAAIVADRAGGDQPKGATYASASTLPARSVVIPGVPDGPGGRRLVVVNPGDRRASVHVEILGPDGAFVPVGGEDVRVNPRASVEVDLAEGLAEQAGAVRLTSDQLVTGSVVSTSTDDPGRQDLAVQPSTPVLQGLGVAPVGVLPGVASSVVVTNAADTEAVLPLRVRNTAGEHVAENSLVVPAGSTRVWNLPESSEPGSVFADVTPGTELYAGVLLSSDKDFDRMATAPLIVPQPEAEGVEPEMDPGLG</sequence>
<gene>
    <name evidence="1" type="ORF">FB460_0841</name>
</gene>
<dbReference type="Pfam" id="PF18986">
    <property type="entry name" value="DUF5719"/>
    <property type="match status" value="1"/>
</dbReference>
<dbReference type="AlphaFoldDB" id="A0A542ZRS6"/>
<protein>
    <recommendedName>
        <fullName evidence="3">Secreted protein</fullName>
    </recommendedName>
</protein>
<reference evidence="1 2" key="1">
    <citation type="submission" date="2019-06" db="EMBL/GenBank/DDBJ databases">
        <title>Sequencing the genomes of 1000 actinobacteria strains.</title>
        <authorList>
            <person name="Klenk H.-P."/>
        </authorList>
    </citation>
    <scope>NUCLEOTIDE SEQUENCE [LARGE SCALE GENOMIC DNA]</scope>
    <source>
        <strain evidence="1 2">DSM 8251</strain>
    </source>
</reference>